<dbReference type="EMBL" id="PQFF01000007">
    <property type="protein sequence ID" value="RHZ89859.1"/>
    <property type="molecule type" value="Genomic_DNA"/>
</dbReference>
<gene>
    <name evidence="2" type="ORF">Glove_9g44</name>
</gene>
<accession>A0A397JND2</accession>
<evidence type="ECO:0000256" key="1">
    <source>
        <dbReference type="SAM" id="MobiDB-lite"/>
    </source>
</evidence>
<evidence type="ECO:0000313" key="3">
    <source>
        <dbReference type="Proteomes" id="UP000266861"/>
    </source>
</evidence>
<dbReference type="AlphaFoldDB" id="A0A397JND2"/>
<keyword evidence="3" id="KW-1185">Reference proteome</keyword>
<comment type="caution">
    <text evidence="2">The sequence shown here is derived from an EMBL/GenBank/DDBJ whole genome shotgun (WGS) entry which is preliminary data.</text>
</comment>
<sequence length="103" mass="11890">MSQESRTPRIHIKRRVELSSLQNEPSSTHNEPESSETSKKNVDISSLKEKYNIRLPRSYKEQTSAPQTVHFSEELESTIPETVDELKTGKYLKSKIKRGNCRT</sequence>
<protein>
    <submittedName>
        <fullName evidence="2">Uncharacterized protein</fullName>
    </submittedName>
</protein>
<dbReference type="Proteomes" id="UP000266861">
    <property type="component" value="Unassembled WGS sequence"/>
</dbReference>
<reference evidence="2 3" key="1">
    <citation type="submission" date="2018-08" db="EMBL/GenBank/DDBJ databases">
        <title>Genome and evolution of the arbuscular mycorrhizal fungus Diversispora epigaea (formerly Glomus versiforme) and its bacterial endosymbionts.</title>
        <authorList>
            <person name="Sun X."/>
            <person name="Fei Z."/>
            <person name="Harrison M."/>
        </authorList>
    </citation>
    <scope>NUCLEOTIDE SEQUENCE [LARGE SCALE GENOMIC DNA]</scope>
    <source>
        <strain evidence="2 3">IT104</strain>
    </source>
</reference>
<feature type="compositionally biased region" description="Basic and acidic residues" evidence="1">
    <location>
        <begin position="30"/>
        <end position="46"/>
    </location>
</feature>
<proteinExistence type="predicted"/>
<feature type="compositionally biased region" description="Polar residues" evidence="1">
    <location>
        <begin position="19"/>
        <end position="29"/>
    </location>
</feature>
<evidence type="ECO:0000313" key="2">
    <source>
        <dbReference type="EMBL" id="RHZ89859.1"/>
    </source>
</evidence>
<name>A0A397JND2_9GLOM</name>
<feature type="region of interest" description="Disordered" evidence="1">
    <location>
        <begin position="1"/>
        <end position="46"/>
    </location>
</feature>
<organism evidence="2 3">
    <name type="scientific">Diversispora epigaea</name>
    <dbReference type="NCBI Taxonomy" id="1348612"/>
    <lineage>
        <taxon>Eukaryota</taxon>
        <taxon>Fungi</taxon>
        <taxon>Fungi incertae sedis</taxon>
        <taxon>Mucoromycota</taxon>
        <taxon>Glomeromycotina</taxon>
        <taxon>Glomeromycetes</taxon>
        <taxon>Diversisporales</taxon>
        <taxon>Diversisporaceae</taxon>
        <taxon>Diversispora</taxon>
    </lineage>
</organism>